<evidence type="ECO:0000313" key="4">
    <source>
        <dbReference type="EMBL" id="SFI43861.1"/>
    </source>
</evidence>
<dbReference type="AlphaFoldDB" id="A0A1I3I7E9"/>
<name>A0A1I3I7E9_9FLAO</name>
<dbReference type="GO" id="GO:0050821">
    <property type="term" value="P:protein stabilization"/>
    <property type="evidence" value="ECO:0007669"/>
    <property type="project" value="TreeGrafter"/>
</dbReference>
<dbReference type="Proteomes" id="UP000198931">
    <property type="component" value="Unassembled WGS sequence"/>
</dbReference>
<dbReference type="RefSeq" id="WP_090081529.1">
    <property type="nucleotide sequence ID" value="NZ_FOQT01000004.1"/>
</dbReference>
<dbReference type="SUPFAM" id="SSF111384">
    <property type="entry name" value="OmpH-like"/>
    <property type="match status" value="1"/>
</dbReference>
<dbReference type="Pfam" id="PF03938">
    <property type="entry name" value="OmpH"/>
    <property type="match status" value="1"/>
</dbReference>
<proteinExistence type="inferred from homology"/>
<comment type="similarity">
    <text evidence="1">Belongs to the Skp family.</text>
</comment>
<dbReference type="STRING" id="1125876.SAMN05443292_2602"/>
<evidence type="ECO:0000256" key="2">
    <source>
        <dbReference type="ARBA" id="ARBA00022729"/>
    </source>
</evidence>
<evidence type="ECO:0000256" key="3">
    <source>
        <dbReference type="SAM" id="SignalP"/>
    </source>
</evidence>
<feature type="signal peptide" evidence="3">
    <location>
        <begin position="1"/>
        <end position="21"/>
    </location>
</feature>
<dbReference type="EMBL" id="FOQT01000004">
    <property type="protein sequence ID" value="SFI43861.1"/>
    <property type="molecule type" value="Genomic_DNA"/>
</dbReference>
<dbReference type="Gene3D" id="3.30.910.20">
    <property type="entry name" value="Skp domain"/>
    <property type="match status" value="1"/>
</dbReference>
<gene>
    <name evidence="4" type="ORF">SAMN05443292_2602</name>
</gene>
<sequence length="165" mass="17994">MKKLSVLFAAVVMLLSVGVKAQKVASLDVATILNMMPEKKKADDQLEAYSKAKQAEIQKAGESTQAIFQKYQEEAPKQTAEVNKTREAELQKMQADLQAKSAAAQKDVADKTNTTFAPIEAKFNAAVEKVAKANGWDFIFDANNPSLIYKTGPDATSLVRKELGL</sequence>
<reference evidence="4 5" key="1">
    <citation type="submission" date="2016-10" db="EMBL/GenBank/DDBJ databases">
        <authorList>
            <person name="de Groot N.N."/>
        </authorList>
    </citation>
    <scope>NUCLEOTIDE SEQUENCE [LARGE SCALE GENOMIC DNA]</scope>
    <source>
        <strain evidence="4 5">DSM 26000</strain>
    </source>
</reference>
<dbReference type="GO" id="GO:0005829">
    <property type="term" value="C:cytosol"/>
    <property type="evidence" value="ECO:0007669"/>
    <property type="project" value="TreeGrafter"/>
</dbReference>
<organism evidence="4 5">
    <name type="scientific">Halpernia frigidisoli</name>
    <dbReference type="NCBI Taxonomy" id="1125876"/>
    <lineage>
        <taxon>Bacteria</taxon>
        <taxon>Pseudomonadati</taxon>
        <taxon>Bacteroidota</taxon>
        <taxon>Flavobacteriia</taxon>
        <taxon>Flavobacteriales</taxon>
        <taxon>Weeksellaceae</taxon>
        <taxon>Chryseobacterium group</taxon>
        <taxon>Halpernia</taxon>
    </lineage>
</organism>
<dbReference type="InterPro" id="IPR024930">
    <property type="entry name" value="Skp_dom_sf"/>
</dbReference>
<keyword evidence="5" id="KW-1185">Reference proteome</keyword>
<protein>
    <submittedName>
        <fullName evidence="4">Periplasmic chaperone for outer membrane proteins Skp</fullName>
    </submittedName>
</protein>
<feature type="chain" id="PRO_5011773341" evidence="3">
    <location>
        <begin position="22"/>
        <end position="165"/>
    </location>
</feature>
<dbReference type="SMART" id="SM00935">
    <property type="entry name" value="OmpH"/>
    <property type="match status" value="1"/>
</dbReference>
<dbReference type="PANTHER" id="PTHR35089">
    <property type="entry name" value="CHAPERONE PROTEIN SKP"/>
    <property type="match status" value="1"/>
</dbReference>
<keyword evidence="2 3" id="KW-0732">Signal</keyword>
<dbReference type="GO" id="GO:0051082">
    <property type="term" value="F:unfolded protein binding"/>
    <property type="evidence" value="ECO:0007669"/>
    <property type="project" value="InterPro"/>
</dbReference>
<accession>A0A1I3I7E9</accession>
<evidence type="ECO:0000256" key="1">
    <source>
        <dbReference type="ARBA" id="ARBA00009091"/>
    </source>
</evidence>
<dbReference type="OrthoDB" id="1524711at2"/>
<evidence type="ECO:0000313" key="5">
    <source>
        <dbReference type="Proteomes" id="UP000198931"/>
    </source>
</evidence>
<dbReference type="InterPro" id="IPR005632">
    <property type="entry name" value="Chaperone_Skp"/>
</dbReference>
<dbReference type="PANTHER" id="PTHR35089:SF1">
    <property type="entry name" value="CHAPERONE PROTEIN SKP"/>
    <property type="match status" value="1"/>
</dbReference>